<comment type="caution">
    <text evidence="1">The sequence shown here is derived from an EMBL/GenBank/DDBJ whole genome shotgun (WGS) entry which is preliminary data.</text>
</comment>
<name>A0A2A9PN33_OPHUN</name>
<dbReference type="Proteomes" id="UP000037136">
    <property type="component" value="Unassembled WGS sequence"/>
</dbReference>
<dbReference type="EMBL" id="LAZP02000034">
    <property type="protein sequence ID" value="PFH62282.1"/>
    <property type="molecule type" value="Genomic_DNA"/>
</dbReference>
<gene>
    <name evidence="1" type="ORF">XA68_14277</name>
</gene>
<proteinExistence type="predicted"/>
<evidence type="ECO:0000313" key="2">
    <source>
        <dbReference type="Proteomes" id="UP000037136"/>
    </source>
</evidence>
<protein>
    <submittedName>
        <fullName evidence="1">Uncharacterized protein</fullName>
    </submittedName>
</protein>
<organism evidence="1 2">
    <name type="scientific">Ophiocordyceps unilateralis</name>
    <name type="common">Zombie-ant fungus</name>
    <name type="synonym">Torrubia unilateralis</name>
    <dbReference type="NCBI Taxonomy" id="268505"/>
    <lineage>
        <taxon>Eukaryota</taxon>
        <taxon>Fungi</taxon>
        <taxon>Dikarya</taxon>
        <taxon>Ascomycota</taxon>
        <taxon>Pezizomycotina</taxon>
        <taxon>Sordariomycetes</taxon>
        <taxon>Hypocreomycetidae</taxon>
        <taxon>Hypocreales</taxon>
        <taxon>Ophiocordycipitaceae</taxon>
        <taxon>Ophiocordyceps</taxon>
    </lineage>
</organism>
<keyword evidence="2" id="KW-1185">Reference proteome</keyword>
<reference evidence="1 2" key="1">
    <citation type="journal article" date="2015" name="BMC Genomics">
        <title>Gene expression during zombie ant biting behavior reflects the complexity underlying fungal parasitic behavioral manipulation.</title>
        <authorList>
            <person name="de Bekker C."/>
            <person name="Ohm R.A."/>
            <person name="Loreto R.G."/>
            <person name="Sebastian A."/>
            <person name="Albert I."/>
            <person name="Merrow M."/>
            <person name="Brachmann A."/>
            <person name="Hughes D.P."/>
        </authorList>
    </citation>
    <scope>NUCLEOTIDE SEQUENCE [LARGE SCALE GENOMIC DNA]</scope>
    <source>
        <strain evidence="1 2">SC16a</strain>
    </source>
</reference>
<reference evidence="1 2" key="2">
    <citation type="journal article" date="2017" name="Sci. Rep.">
        <title>Ant-infecting Ophiocordyceps genomes reveal a high diversity of potential behavioral manipulation genes and a possible major role for enterotoxins.</title>
        <authorList>
            <person name="de Bekker C."/>
            <person name="Ohm R.A."/>
            <person name="Evans H.C."/>
            <person name="Brachmann A."/>
            <person name="Hughes D.P."/>
        </authorList>
    </citation>
    <scope>NUCLEOTIDE SEQUENCE [LARGE SCALE GENOMIC DNA]</scope>
    <source>
        <strain evidence="1 2">SC16a</strain>
    </source>
</reference>
<dbReference type="AlphaFoldDB" id="A0A2A9PN33"/>
<accession>A0A2A9PN33</accession>
<evidence type="ECO:0000313" key="1">
    <source>
        <dbReference type="EMBL" id="PFH62282.1"/>
    </source>
</evidence>
<sequence length="73" mass="8038">MCHGSSGPCNVESGTARYKHTLSHSPRVQCLDLVACHETNNAMRLGVLPVTSLSASHMRTYIRTLLPAYPSRR</sequence>